<keyword evidence="1" id="KW-0805">Transcription regulation</keyword>
<dbReference type="InterPro" id="IPR008920">
    <property type="entry name" value="TF_FadR/GntR_C"/>
</dbReference>
<accession>A0A6N9YMN3</accession>
<keyword evidence="2" id="KW-0238">DNA-binding</keyword>
<evidence type="ECO:0000256" key="3">
    <source>
        <dbReference type="ARBA" id="ARBA00023163"/>
    </source>
</evidence>
<reference evidence="5 6" key="1">
    <citation type="submission" date="2020-02" db="EMBL/GenBank/DDBJ databases">
        <authorList>
            <person name="Li X.-J."/>
            <person name="Feng X.-M."/>
        </authorList>
    </citation>
    <scope>NUCLEOTIDE SEQUENCE [LARGE SCALE GENOMIC DNA]</scope>
    <source>
        <strain evidence="5 6">CGMCC 4.7225</strain>
    </source>
</reference>
<proteinExistence type="predicted"/>
<protein>
    <submittedName>
        <fullName evidence="5">GntR family transcriptional regulator</fullName>
    </submittedName>
</protein>
<evidence type="ECO:0000256" key="1">
    <source>
        <dbReference type="ARBA" id="ARBA00023015"/>
    </source>
</evidence>
<dbReference type="InterPro" id="IPR000524">
    <property type="entry name" value="Tscrpt_reg_HTH_GntR"/>
</dbReference>
<dbReference type="Pfam" id="PF07729">
    <property type="entry name" value="FCD"/>
    <property type="match status" value="1"/>
</dbReference>
<dbReference type="Gene3D" id="1.20.120.530">
    <property type="entry name" value="GntR ligand-binding domain-like"/>
    <property type="match status" value="1"/>
</dbReference>
<dbReference type="PANTHER" id="PTHR43537:SF45">
    <property type="entry name" value="GNTR FAMILY REGULATORY PROTEIN"/>
    <property type="match status" value="1"/>
</dbReference>
<dbReference type="CDD" id="cd07377">
    <property type="entry name" value="WHTH_GntR"/>
    <property type="match status" value="1"/>
</dbReference>
<gene>
    <name evidence="5" type="ORF">G1H11_13310</name>
</gene>
<dbReference type="InterPro" id="IPR036388">
    <property type="entry name" value="WH-like_DNA-bd_sf"/>
</dbReference>
<organism evidence="5 6">
    <name type="scientific">Phytoactinopolyspora alkaliphila</name>
    <dbReference type="NCBI Taxonomy" id="1783498"/>
    <lineage>
        <taxon>Bacteria</taxon>
        <taxon>Bacillati</taxon>
        <taxon>Actinomycetota</taxon>
        <taxon>Actinomycetes</taxon>
        <taxon>Jiangellales</taxon>
        <taxon>Jiangellaceae</taxon>
        <taxon>Phytoactinopolyspora</taxon>
    </lineage>
</organism>
<keyword evidence="3" id="KW-0804">Transcription</keyword>
<evidence type="ECO:0000313" key="6">
    <source>
        <dbReference type="Proteomes" id="UP000469185"/>
    </source>
</evidence>
<evidence type="ECO:0000259" key="4">
    <source>
        <dbReference type="PROSITE" id="PS50949"/>
    </source>
</evidence>
<dbReference type="Pfam" id="PF00392">
    <property type="entry name" value="GntR"/>
    <property type="match status" value="1"/>
</dbReference>
<dbReference type="SMART" id="SM00345">
    <property type="entry name" value="HTH_GNTR"/>
    <property type="match status" value="1"/>
</dbReference>
<keyword evidence="6" id="KW-1185">Reference proteome</keyword>
<dbReference type="Gene3D" id="1.10.10.10">
    <property type="entry name" value="Winged helix-like DNA-binding domain superfamily/Winged helix DNA-binding domain"/>
    <property type="match status" value="1"/>
</dbReference>
<dbReference type="PROSITE" id="PS50949">
    <property type="entry name" value="HTH_GNTR"/>
    <property type="match status" value="1"/>
</dbReference>
<dbReference type="PANTHER" id="PTHR43537">
    <property type="entry name" value="TRANSCRIPTIONAL REGULATOR, GNTR FAMILY"/>
    <property type="match status" value="1"/>
</dbReference>
<dbReference type="SMART" id="SM00895">
    <property type="entry name" value="FCD"/>
    <property type="match status" value="1"/>
</dbReference>
<dbReference type="EMBL" id="JAAGOB010000006">
    <property type="protein sequence ID" value="NED96286.1"/>
    <property type="molecule type" value="Genomic_DNA"/>
</dbReference>
<dbReference type="RefSeq" id="WP_163819051.1">
    <property type="nucleotide sequence ID" value="NZ_JAAGOB010000006.1"/>
</dbReference>
<dbReference type="GO" id="GO:0003677">
    <property type="term" value="F:DNA binding"/>
    <property type="evidence" value="ECO:0007669"/>
    <property type="project" value="UniProtKB-KW"/>
</dbReference>
<evidence type="ECO:0000256" key="2">
    <source>
        <dbReference type="ARBA" id="ARBA00023125"/>
    </source>
</evidence>
<dbReference type="SUPFAM" id="SSF48008">
    <property type="entry name" value="GntR ligand-binding domain-like"/>
    <property type="match status" value="1"/>
</dbReference>
<comment type="caution">
    <text evidence="5">The sequence shown here is derived from an EMBL/GenBank/DDBJ whole genome shotgun (WGS) entry which is preliminary data.</text>
</comment>
<evidence type="ECO:0000313" key="5">
    <source>
        <dbReference type="EMBL" id="NED96286.1"/>
    </source>
</evidence>
<dbReference type="Proteomes" id="UP000469185">
    <property type="component" value="Unassembled WGS sequence"/>
</dbReference>
<dbReference type="AlphaFoldDB" id="A0A6N9YMN3"/>
<dbReference type="SUPFAM" id="SSF46785">
    <property type="entry name" value="Winged helix' DNA-binding domain"/>
    <property type="match status" value="1"/>
</dbReference>
<dbReference type="InterPro" id="IPR011711">
    <property type="entry name" value="GntR_C"/>
</dbReference>
<dbReference type="InterPro" id="IPR036390">
    <property type="entry name" value="WH_DNA-bd_sf"/>
</dbReference>
<sequence length="233" mass="25728">MASLTTGGTRGPQFDVLPRTKLRDEATQQIKAQIVAGKLEPGVLYSVSTIAEQLQVSATPIREAVLDLAKDGLVEMVRNRGFRVRVLTDKDLDDLVELRLVLEVPAMGKLATIRPRPDLSQLRPMAKAIIKHAADGDMVAFVARDRDFHLGLTALLGNQRYVDMVAMLRDQTRLVGLSQLRGAAKLIDSAREHEELLDLIEAGDVAGTEDLMTRHLRHARGLWAGRPEPTHHV</sequence>
<feature type="domain" description="HTH gntR-type" evidence="4">
    <location>
        <begin position="20"/>
        <end position="87"/>
    </location>
</feature>
<dbReference type="GO" id="GO:0003700">
    <property type="term" value="F:DNA-binding transcription factor activity"/>
    <property type="evidence" value="ECO:0007669"/>
    <property type="project" value="InterPro"/>
</dbReference>
<name>A0A6N9YMN3_9ACTN</name>